<feature type="transmembrane region" description="Helical" evidence="1">
    <location>
        <begin position="7"/>
        <end position="25"/>
    </location>
</feature>
<keyword evidence="3" id="KW-0808">Transferase</keyword>
<evidence type="ECO:0000313" key="3">
    <source>
        <dbReference type="EMBL" id="PDQ20547.1"/>
    </source>
</evidence>
<dbReference type="Pfam" id="PF11127">
    <property type="entry name" value="YgaP-like_TM"/>
    <property type="match status" value="1"/>
</dbReference>
<evidence type="ECO:0000259" key="2">
    <source>
        <dbReference type="Pfam" id="PF11127"/>
    </source>
</evidence>
<keyword evidence="1" id="KW-1133">Transmembrane helix</keyword>
<organism evidence="3 4">
    <name type="scientific">Mesorhizobium sanjuanii</name>
    <dbReference type="NCBI Taxonomy" id="2037900"/>
    <lineage>
        <taxon>Bacteria</taxon>
        <taxon>Pseudomonadati</taxon>
        <taxon>Pseudomonadota</taxon>
        <taxon>Alphaproteobacteria</taxon>
        <taxon>Hyphomicrobiales</taxon>
        <taxon>Phyllobacteriaceae</taxon>
        <taxon>Mesorhizobium</taxon>
    </lineage>
</organism>
<sequence length="67" mass="7337">MTIDKAVLMFAGFMVLISVALGYYYSPYWFLLTVFAGLNMVQASLTGWCPAAIVFKKVGCKSGVAFK</sequence>
<dbReference type="Proteomes" id="UP000219182">
    <property type="component" value="Unassembled WGS sequence"/>
</dbReference>
<dbReference type="EMBL" id="NWQG01000078">
    <property type="protein sequence ID" value="PDQ20547.1"/>
    <property type="molecule type" value="Genomic_DNA"/>
</dbReference>
<gene>
    <name evidence="3" type="ORF">CN311_13520</name>
</gene>
<feature type="transmembrane region" description="Helical" evidence="1">
    <location>
        <begin position="31"/>
        <end position="55"/>
    </location>
</feature>
<feature type="domain" description="Inner membrane protein YgaP-like transmembrane" evidence="2">
    <location>
        <begin position="2"/>
        <end position="61"/>
    </location>
</feature>
<reference evidence="3 4" key="1">
    <citation type="submission" date="2017-09" db="EMBL/GenBank/DDBJ databases">
        <title>Mesorhizobum sanjuanii sp. nov. isolated from nodules of Lotus tenuis in saline-alkaline lowlands of Flooding Pampa.</title>
        <authorList>
            <person name="Sannazzaro A.I."/>
            <person name="Torres Tejerizo G.A."/>
            <person name="Fontana F."/>
            <person name="Cumpa Velazquez L.M."/>
            <person name="Hansen L."/>
            <person name="Pistorio M."/>
            <person name="Estrella M.J."/>
        </authorList>
    </citation>
    <scope>NUCLEOTIDE SEQUENCE [LARGE SCALE GENOMIC DNA]</scope>
    <source>
        <strain evidence="3 4">BSA136</strain>
    </source>
</reference>
<keyword evidence="1" id="KW-0812">Transmembrane</keyword>
<proteinExistence type="predicted"/>
<dbReference type="InterPro" id="IPR021309">
    <property type="entry name" value="YgaP-like_TM"/>
</dbReference>
<evidence type="ECO:0000313" key="4">
    <source>
        <dbReference type="Proteomes" id="UP000219182"/>
    </source>
</evidence>
<name>A0A2A6FF11_9HYPH</name>
<dbReference type="RefSeq" id="WP_097574212.1">
    <property type="nucleotide sequence ID" value="NZ_NWQG01000078.1"/>
</dbReference>
<dbReference type="GO" id="GO:0016740">
    <property type="term" value="F:transferase activity"/>
    <property type="evidence" value="ECO:0007669"/>
    <property type="project" value="UniProtKB-KW"/>
</dbReference>
<keyword evidence="1" id="KW-0472">Membrane</keyword>
<evidence type="ECO:0000256" key="1">
    <source>
        <dbReference type="SAM" id="Phobius"/>
    </source>
</evidence>
<dbReference type="AlphaFoldDB" id="A0A2A6FF11"/>
<keyword evidence="4" id="KW-1185">Reference proteome</keyword>
<accession>A0A2A6FF11</accession>
<protein>
    <submittedName>
        <fullName evidence="3">Sulfurtransferase</fullName>
    </submittedName>
</protein>
<comment type="caution">
    <text evidence="3">The sequence shown here is derived from an EMBL/GenBank/DDBJ whole genome shotgun (WGS) entry which is preliminary data.</text>
</comment>
<dbReference type="Gene3D" id="6.10.140.1340">
    <property type="match status" value="1"/>
</dbReference>